<dbReference type="Proteomes" id="UP000075884">
    <property type="component" value="Unassembled WGS sequence"/>
</dbReference>
<reference evidence="2" key="2">
    <citation type="submission" date="2020-05" db="UniProtKB">
        <authorList>
            <consortium name="EnsemblMetazoa"/>
        </authorList>
    </citation>
    <scope>IDENTIFICATION</scope>
    <source>
        <strain evidence="2">WRAIR2</strain>
    </source>
</reference>
<dbReference type="AlphaFoldDB" id="A0A182N558"/>
<evidence type="ECO:0000256" key="1">
    <source>
        <dbReference type="SAM" id="MobiDB-lite"/>
    </source>
</evidence>
<proteinExistence type="predicted"/>
<dbReference type="VEuPathDB" id="VectorBase:ADIR002775"/>
<evidence type="ECO:0000313" key="3">
    <source>
        <dbReference type="Proteomes" id="UP000075884"/>
    </source>
</evidence>
<protein>
    <submittedName>
        <fullName evidence="2">Uncharacterized protein</fullName>
    </submittedName>
</protein>
<feature type="compositionally biased region" description="Polar residues" evidence="1">
    <location>
        <begin position="164"/>
        <end position="197"/>
    </location>
</feature>
<dbReference type="EnsemblMetazoa" id="ADIR002775-RA">
    <property type="protein sequence ID" value="ADIR002775-PA"/>
    <property type="gene ID" value="ADIR002775"/>
</dbReference>
<organism evidence="2 3">
    <name type="scientific">Anopheles dirus</name>
    <dbReference type="NCBI Taxonomy" id="7168"/>
    <lineage>
        <taxon>Eukaryota</taxon>
        <taxon>Metazoa</taxon>
        <taxon>Ecdysozoa</taxon>
        <taxon>Arthropoda</taxon>
        <taxon>Hexapoda</taxon>
        <taxon>Insecta</taxon>
        <taxon>Pterygota</taxon>
        <taxon>Neoptera</taxon>
        <taxon>Endopterygota</taxon>
        <taxon>Diptera</taxon>
        <taxon>Nematocera</taxon>
        <taxon>Culicoidea</taxon>
        <taxon>Culicidae</taxon>
        <taxon>Anophelinae</taxon>
        <taxon>Anopheles</taxon>
    </lineage>
</organism>
<keyword evidence="3" id="KW-1185">Reference proteome</keyword>
<feature type="region of interest" description="Disordered" evidence="1">
    <location>
        <begin position="164"/>
        <end position="204"/>
    </location>
</feature>
<reference evidence="3" key="1">
    <citation type="submission" date="2013-03" db="EMBL/GenBank/DDBJ databases">
        <title>The Genome Sequence of Anopheles dirus WRAIR2.</title>
        <authorList>
            <consortium name="The Broad Institute Genomics Platform"/>
            <person name="Neafsey D.E."/>
            <person name="Walton C."/>
            <person name="Walker B."/>
            <person name="Young S.K."/>
            <person name="Zeng Q."/>
            <person name="Gargeya S."/>
            <person name="Fitzgerald M."/>
            <person name="Haas B."/>
            <person name="Abouelleil A."/>
            <person name="Allen A.W."/>
            <person name="Alvarado L."/>
            <person name="Arachchi H.M."/>
            <person name="Berlin A.M."/>
            <person name="Chapman S.B."/>
            <person name="Gainer-Dewar J."/>
            <person name="Goldberg J."/>
            <person name="Griggs A."/>
            <person name="Gujja S."/>
            <person name="Hansen M."/>
            <person name="Howarth C."/>
            <person name="Imamovic A."/>
            <person name="Ireland A."/>
            <person name="Larimer J."/>
            <person name="McCowan C."/>
            <person name="Murphy C."/>
            <person name="Pearson M."/>
            <person name="Poon T.W."/>
            <person name="Priest M."/>
            <person name="Roberts A."/>
            <person name="Saif S."/>
            <person name="Shea T."/>
            <person name="Sisk P."/>
            <person name="Sykes S."/>
            <person name="Wortman J."/>
            <person name="Nusbaum C."/>
            <person name="Birren B."/>
        </authorList>
    </citation>
    <scope>NUCLEOTIDE SEQUENCE [LARGE SCALE GENOMIC DNA]</scope>
    <source>
        <strain evidence="3">WRAIR2</strain>
    </source>
</reference>
<evidence type="ECO:0000313" key="2">
    <source>
        <dbReference type="EnsemblMetazoa" id="ADIR002775-PA"/>
    </source>
</evidence>
<name>A0A182N558_9DIPT</name>
<sequence>MPNNSTSTHGKCFSDVDDEDFDWRWYLSGIPRPLLLLPDGATPLAAPLLPPITTPSAPGGCSNDGCPSVGATEFPTAAGGPPPPAIGLVAVGCPNSSGGLDVGLGVRGSPTSDSGGLSTGSAGDDFMIGTMNVRLWSLWLMPLSGEVVQLAEDGGTSTSFERRVLSSSVDANATSRSNPELTRSCQLDSSSPTTSSARVVKPPPFGRITSLPAAEVVLVASPTPSPPFDRLPEAAFDFIAVRILYTTGSTVVALPRADGMPPTPRSIGTSAVFIVTVPDEWPLLPPPVGRCHEHATTTDTGGESDAARAACNVKYVRIGTVWSGGR</sequence>
<accession>A0A182N558</accession>